<gene>
    <name evidence="1" type="ORF">THAOC_17066</name>
</gene>
<organism evidence="1 2">
    <name type="scientific">Thalassiosira oceanica</name>
    <name type="common">Marine diatom</name>
    <dbReference type="NCBI Taxonomy" id="159749"/>
    <lineage>
        <taxon>Eukaryota</taxon>
        <taxon>Sar</taxon>
        <taxon>Stramenopiles</taxon>
        <taxon>Ochrophyta</taxon>
        <taxon>Bacillariophyta</taxon>
        <taxon>Coscinodiscophyceae</taxon>
        <taxon>Thalassiosirophycidae</taxon>
        <taxon>Thalassiosirales</taxon>
        <taxon>Thalassiosiraceae</taxon>
        <taxon>Thalassiosira</taxon>
    </lineage>
</organism>
<dbReference type="EMBL" id="AGNL01018968">
    <property type="protein sequence ID" value="EJK62326.1"/>
    <property type="molecule type" value="Genomic_DNA"/>
</dbReference>
<proteinExistence type="predicted"/>
<comment type="caution">
    <text evidence="1">The sequence shown here is derived from an EMBL/GenBank/DDBJ whole genome shotgun (WGS) entry which is preliminary data.</text>
</comment>
<dbReference type="Proteomes" id="UP000266841">
    <property type="component" value="Unassembled WGS sequence"/>
</dbReference>
<protein>
    <submittedName>
        <fullName evidence="1">Uncharacterized protein</fullName>
    </submittedName>
</protein>
<evidence type="ECO:0000313" key="1">
    <source>
        <dbReference type="EMBL" id="EJK62326.1"/>
    </source>
</evidence>
<reference evidence="1 2" key="1">
    <citation type="journal article" date="2012" name="Genome Biol.">
        <title>Genome and low-iron response of an oceanic diatom adapted to chronic iron limitation.</title>
        <authorList>
            <person name="Lommer M."/>
            <person name="Specht M."/>
            <person name="Roy A.S."/>
            <person name="Kraemer L."/>
            <person name="Andreson R."/>
            <person name="Gutowska M.A."/>
            <person name="Wolf J."/>
            <person name="Bergner S.V."/>
            <person name="Schilhabel M.B."/>
            <person name="Klostermeier U.C."/>
            <person name="Beiko R.G."/>
            <person name="Rosenstiel P."/>
            <person name="Hippler M."/>
            <person name="Laroche J."/>
        </authorList>
    </citation>
    <scope>NUCLEOTIDE SEQUENCE [LARGE SCALE GENOMIC DNA]</scope>
    <source>
        <strain evidence="1 2">CCMP1005</strain>
    </source>
</reference>
<accession>K0SN06</accession>
<keyword evidence="2" id="KW-1185">Reference proteome</keyword>
<sequence length="209" mass="22341">MANFRNIQRKPQASLPFALPRPCFAFSPPKQARPPGAAPPSGSSAGSFGYFLSAELSACDIAMLAALADRRPVIASLSRQHLGRRAGGRRSPRFVRKAIPQAGPQAILLAASSAFFRQLSLASRLFLVARVSFGADGAAPLRRRRRSGLVWKLDQPRRVDPAGCFRAGRLFSSKGVIVASASLAIAQHAWHVLGSGGRLNLSAPWPPLL</sequence>
<name>K0SN06_THAOC</name>
<dbReference type="AlphaFoldDB" id="K0SN06"/>
<evidence type="ECO:0000313" key="2">
    <source>
        <dbReference type="Proteomes" id="UP000266841"/>
    </source>
</evidence>